<dbReference type="AlphaFoldDB" id="A0AAV6YPP7"/>
<keyword evidence="2" id="KW-1185">Reference proteome</keyword>
<gene>
    <name evidence="1" type="ORF">GDO81_023423</name>
</gene>
<evidence type="ECO:0000313" key="1">
    <source>
        <dbReference type="EMBL" id="KAG8538023.1"/>
    </source>
</evidence>
<name>A0AAV6YPP7_ENGPU</name>
<dbReference type="EMBL" id="WNYA01024574">
    <property type="protein sequence ID" value="KAG8538023.1"/>
    <property type="molecule type" value="Genomic_DNA"/>
</dbReference>
<accession>A0AAV6YPP7</accession>
<proteinExistence type="predicted"/>
<comment type="caution">
    <text evidence="1">The sequence shown here is derived from an EMBL/GenBank/DDBJ whole genome shotgun (WGS) entry which is preliminary data.</text>
</comment>
<organism evidence="1 2">
    <name type="scientific">Engystomops pustulosus</name>
    <name type="common">Tungara frog</name>
    <name type="synonym">Physalaemus pustulosus</name>
    <dbReference type="NCBI Taxonomy" id="76066"/>
    <lineage>
        <taxon>Eukaryota</taxon>
        <taxon>Metazoa</taxon>
        <taxon>Chordata</taxon>
        <taxon>Craniata</taxon>
        <taxon>Vertebrata</taxon>
        <taxon>Euteleostomi</taxon>
        <taxon>Amphibia</taxon>
        <taxon>Batrachia</taxon>
        <taxon>Anura</taxon>
        <taxon>Neobatrachia</taxon>
        <taxon>Hyloidea</taxon>
        <taxon>Leptodactylidae</taxon>
        <taxon>Leiuperinae</taxon>
        <taxon>Engystomops</taxon>
    </lineage>
</organism>
<protein>
    <submittedName>
        <fullName evidence="1">Uncharacterized protein</fullName>
    </submittedName>
</protein>
<dbReference type="Proteomes" id="UP000824782">
    <property type="component" value="Unassembled WGS sequence"/>
</dbReference>
<reference evidence="1" key="1">
    <citation type="thesis" date="2020" institute="ProQuest LLC" country="789 East Eisenhower Parkway, Ann Arbor, MI, USA">
        <title>Comparative Genomics and Chromosome Evolution.</title>
        <authorList>
            <person name="Mudd A.B."/>
        </authorList>
    </citation>
    <scope>NUCLEOTIDE SEQUENCE</scope>
    <source>
        <strain evidence="1">237g6f4</strain>
        <tissue evidence="1">Blood</tissue>
    </source>
</reference>
<evidence type="ECO:0000313" key="2">
    <source>
        <dbReference type="Proteomes" id="UP000824782"/>
    </source>
</evidence>
<sequence length="95" mass="10406">MTSMVASSRRVFDDYCLLSGSLTPILILFLGEPFWKLCTSAVSPGCLAVRKYPHAFSSGSVSRSESSLTIWDSLEESLPPPFLPILLTIDLTQPL</sequence>